<dbReference type="InterPro" id="IPR003439">
    <property type="entry name" value="ABC_transporter-like_ATP-bd"/>
</dbReference>
<keyword evidence="4 7" id="KW-0067">ATP-binding</keyword>
<dbReference type="SUPFAM" id="SSF50331">
    <property type="entry name" value="MOP-like"/>
    <property type="match status" value="1"/>
</dbReference>
<dbReference type="OrthoDB" id="9802264at2"/>
<feature type="compositionally biased region" description="Low complexity" evidence="5">
    <location>
        <begin position="375"/>
        <end position="385"/>
    </location>
</feature>
<dbReference type="FunFam" id="3.40.50.300:FF:000042">
    <property type="entry name" value="Maltose/maltodextrin ABC transporter, ATP-binding protein"/>
    <property type="match status" value="1"/>
</dbReference>
<dbReference type="PROSITE" id="PS50893">
    <property type="entry name" value="ABC_TRANSPORTER_2"/>
    <property type="match status" value="1"/>
</dbReference>
<dbReference type="InterPro" id="IPR047641">
    <property type="entry name" value="ABC_transpr_MalK/UgpC-like"/>
</dbReference>
<evidence type="ECO:0000313" key="8">
    <source>
        <dbReference type="Proteomes" id="UP000199677"/>
    </source>
</evidence>
<dbReference type="InterPro" id="IPR027417">
    <property type="entry name" value="P-loop_NTPase"/>
</dbReference>
<dbReference type="SMART" id="SM00382">
    <property type="entry name" value="AAA"/>
    <property type="match status" value="1"/>
</dbReference>
<dbReference type="GO" id="GO:0005524">
    <property type="term" value="F:ATP binding"/>
    <property type="evidence" value="ECO:0007669"/>
    <property type="project" value="UniProtKB-KW"/>
</dbReference>
<sequence>MATLQLKNITKRFGDTEVIKGIDLDVEDREFVVFVGPSGCGKSTLMRMIAGLESASGGDILIDGQRMNDVGPADRGLAMVFQSYALYPHMTVEGNMGFSMRLAGVPKEERRAKVLEAAKILQLEPLLDRKPKALSGGQRQRVAIGRAIVRNPSIFLFDEPLSNLDAALRVQMRIELARLHDELDATMIYVTHDQIEAMTMADKIVVLHDGVVEQVGSPMALYHHPQNRFVAGFIGSPKMNFFDVTLVGVKPDGVAIRMPGGGERHVPVDGQHLGADATLELGIRPEHLVLEEQGPLVGKIQVLERLGGQTSLYVQMADQLVTIMADGDVAYRVNDTVHFGFAPERAHLFDADGQVLPSLQQHPLAGLTRGDNRSNGENASSEASA</sequence>
<dbReference type="SUPFAM" id="SSF52540">
    <property type="entry name" value="P-loop containing nucleoside triphosphate hydrolases"/>
    <property type="match status" value="1"/>
</dbReference>
<feature type="domain" description="ABC transporter" evidence="6">
    <location>
        <begin position="4"/>
        <end position="234"/>
    </location>
</feature>
<dbReference type="GO" id="GO:0016887">
    <property type="term" value="F:ATP hydrolysis activity"/>
    <property type="evidence" value="ECO:0007669"/>
    <property type="project" value="InterPro"/>
</dbReference>
<dbReference type="Pfam" id="PF00005">
    <property type="entry name" value="ABC_tran"/>
    <property type="match status" value="1"/>
</dbReference>
<proteinExistence type="predicted"/>
<dbReference type="PANTHER" id="PTHR43875:SF3">
    <property type="entry name" value="MALTOSE_MALTODEXTRIN IMPORT ATP-BINDING PROTEIN MALK"/>
    <property type="match status" value="1"/>
</dbReference>
<dbReference type="STRING" id="416873.SAMN04487951_11569"/>
<dbReference type="NCBIfam" id="NF008653">
    <property type="entry name" value="PRK11650.1"/>
    <property type="match status" value="1"/>
</dbReference>
<reference evidence="8" key="1">
    <citation type="submission" date="2016-10" db="EMBL/GenBank/DDBJ databases">
        <authorList>
            <person name="Varghese N."/>
            <person name="Submissions S."/>
        </authorList>
    </citation>
    <scope>NUCLEOTIDE SEQUENCE [LARGE SCALE GENOMIC DNA]</scope>
    <source>
        <strain evidence="8">CGMCC 1.6494</strain>
    </source>
</reference>
<dbReference type="InterPro" id="IPR013611">
    <property type="entry name" value="Transp-assoc_OB_typ2"/>
</dbReference>
<gene>
    <name evidence="7" type="ORF">SAMN04487951_11569</name>
</gene>
<keyword evidence="1" id="KW-0813">Transport</keyword>
<dbReference type="Gene3D" id="3.40.50.300">
    <property type="entry name" value="P-loop containing nucleotide triphosphate hydrolases"/>
    <property type="match status" value="1"/>
</dbReference>
<keyword evidence="8" id="KW-1185">Reference proteome</keyword>
<evidence type="ECO:0000259" key="6">
    <source>
        <dbReference type="PROSITE" id="PS50893"/>
    </source>
</evidence>
<dbReference type="InterPro" id="IPR012340">
    <property type="entry name" value="NA-bd_OB-fold"/>
</dbReference>
<accession>A0A1H0HGR5</accession>
<evidence type="ECO:0000256" key="1">
    <source>
        <dbReference type="ARBA" id="ARBA00022448"/>
    </source>
</evidence>
<dbReference type="InterPro" id="IPR008995">
    <property type="entry name" value="Mo/tungstate-bd_C_term_dom"/>
</dbReference>
<evidence type="ECO:0000313" key="7">
    <source>
        <dbReference type="EMBL" id="SDO18234.1"/>
    </source>
</evidence>
<evidence type="ECO:0000256" key="3">
    <source>
        <dbReference type="ARBA" id="ARBA00022741"/>
    </source>
</evidence>
<protein>
    <submittedName>
        <fullName evidence="7">Multiple sugar transport system ATP-binding protein</fullName>
    </submittedName>
</protein>
<dbReference type="InterPro" id="IPR015855">
    <property type="entry name" value="ABC_transpr_MalK-like"/>
</dbReference>
<evidence type="ECO:0000256" key="5">
    <source>
        <dbReference type="SAM" id="MobiDB-lite"/>
    </source>
</evidence>
<dbReference type="EMBL" id="FNII01000015">
    <property type="protein sequence ID" value="SDO18234.1"/>
    <property type="molecule type" value="Genomic_DNA"/>
</dbReference>
<dbReference type="GO" id="GO:0015423">
    <property type="term" value="F:ABC-type maltose transporter activity"/>
    <property type="evidence" value="ECO:0007669"/>
    <property type="project" value="TreeGrafter"/>
</dbReference>
<dbReference type="InterPro" id="IPR017871">
    <property type="entry name" value="ABC_transporter-like_CS"/>
</dbReference>
<dbReference type="CDD" id="cd03301">
    <property type="entry name" value="ABC_MalK_N"/>
    <property type="match status" value="1"/>
</dbReference>
<organism evidence="7 8">
    <name type="scientific">Vreelandella arcis</name>
    <dbReference type="NCBI Taxonomy" id="416873"/>
    <lineage>
        <taxon>Bacteria</taxon>
        <taxon>Pseudomonadati</taxon>
        <taxon>Pseudomonadota</taxon>
        <taxon>Gammaproteobacteria</taxon>
        <taxon>Oceanospirillales</taxon>
        <taxon>Halomonadaceae</taxon>
        <taxon>Vreelandella</taxon>
    </lineage>
</organism>
<keyword evidence="2 7" id="KW-0762">Sugar transport</keyword>
<dbReference type="AlphaFoldDB" id="A0A1H0HGR5"/>
<dbReference type="PANTHER" id="PTHR43875">
    <property type="entry name" value="MALTODEXTRIN IMPORT ATP-BINDING PROTEIN MSMX"/>
    <property type="match status" value="1"/>
</dbReference>
<dbReference type="GO" id="GO:0055052">
    <property type="term" value="C:ATP-binding cassette (ABC) transporter complex, substrate-binding subunit-containing"/>
    <property type="evidence" value="ECO:0007669"/>
    <property type="project" value="TreeGrafter"/>
</dbReference>
<feature type="region of interest" description="Disordered" evidence="5">
    <location>
        <begin position="364"/>
        <end position="385"/>
    </location>
</feature>
<dbReference type="GO" id="GO:1990060">
    <property type="term" value="C:maltose transport complex"/>
    <property type="evidence" value="ECO:0007669"/>
    <property type="project" value="TreeGrafter"/>
</dbReference>
<dbReference type="PROSITE" id="PS00211">
    <property type="entry name" value="ABC_TRANSPORTER_1"/>
    <property type="match status" value="1"/>
</dbReference>
<evidence type="ECO:0000256" key="4">
    <source>
        <dbReference type="ARBA" id="ARBA00022840"/>
    </source>
</evidence>
<dbReference type="RefSeq" id="WP_089707545.1">
    <property type="nucleotide sequence ID" value="NZ_FNII01000015.1"/>
</dbReference>
<name>A0A1H0HGR5_9GAMM</name>
<dbReference type="Pfam" id="PF08402">
    <property type="entry name" value="TOBE_2"/>
    <property type="match status" value="1"/>
</dbReference>
<dbReference type="Proteomes" id="UP000199677">
    <property type="component" value="Unassembled WGS sequence"/>
</dbReference>
<dbReference type="Gene3D" id="2.40.50.100">
    <property type="match status" value="1"/>
</dbReference>
<dbReference type="InterPro" id="IPR003593">
    <property type="entry name" value="AAA+_ATPase"/>
</dbReference>
<evidence type="ECO:0000256" key="2">
    <source>
        <dbReference type="ARBA" id="ARBA00022597"/>
    </source>
</evidence>
<keyword evidence="3" id="KW-0547">Nucleotide-binding</keyword>
<dbReference type="Gene3D" id="2.40.50.140">
    <property type="entry name" value="Nucleic acid-binding proteins"/>
    <property type="match status" value="1"/>
</dbReference>